<dbReference type="InterPro" id="IPR016579">
    <property type="entry name" value="Synaptogyrin"/>
</dbReference>
<evidence type="ECO:0000256" key="4">
    <source>
        <dbReference type="ARBA" id="ARBA00022989"/>
    </source>
</evidence>
<comment type="subcellular location">
    <subcellularLocation>
        <location evidence="1">Membrane</location>
        <topology evidence="1">Multi-pass membrane protein</topology>
    </subcellularLocation>
</comment>
<evidence type="ECO:0000256" key="6">
    <source>
        <dbReference type="PROSITE-ProRule" id="PRU00581"/>
    </source>
</evidence>
<dbReference type="Pfam" id="PF01284">
    <property type="entry name" value="MARVEL"/>
    <property type="match status" value="1"/>
</dbReference>
<dbReference type="PANTHER" id="PTHR10838">
    <property type="entry name" value="SYNAPTOGYRIN"/>
    <property type="match status" value="1"/>
</dbReference>
<feature type="domain" description="MARVEL" evidence="9">
    <location>
        <begin position="3"/>
        <end position="222"/>
    </location>
</feature>
<evidence type="ECO:0000313" key="11">
    <source>
        <dbReference type="Proteomes" id="UP000265180"/>
    </source>
</evidence>
<evidence type="ECO:0000256" key="5">
    <source>
        <dbReference type="ARBA" id="ARBA00023136"/>
    </source>
</evidence>
<keyword evidence="5 6" id="KW-0472">Membrane</keyword>
<organism evidence="10 11">
    <name type="scientific">Oryzias latipes</name>
    <name type="common">Japanese rice fish</name>
    <name type="synonym">Japanese killifish</name>
    <dbReference type="NCBI Taxonomy" id="8090"/>
    <lineage>
        <taxon>Eukaryota</taxon>
        <taxon>Metazoa</taxon>
        <taxon>Chordata</taxon>
        <taxon>Craniata</taxon>
        <taxon>Vertebrata</taxon>
        <taxon>Euteleostomi</taxon>
        <taxon>Actinopterygii</taxon>
        <taxon>Neopterygii</taxon>
        <taxon>Teleostei</taxon>
        <taxon>Neoteleostei</taxon>
        <taxon>Acanthomorphata</taxon>
        <taxon>Ovalentaria</taxon>
        <taxon>Atherinomorphae</taxon>
        <taxon>Beloniformes</taxon>
        <taxon>Adrianichthyidae</taxon>
        <taxon>Oryziinae</taxon>
        <taxon>Oryzias</taxon>
    </lineage>
</organism>
<evidence type="ECO:0000256" key="2">
    <source>
        <dbReference type="ARBA" id="ARBA00010252"/>
    </source>
</evidence>
<accession>A0A3P9LYL1</accession>
<dbReference type="Ensembl" id="ENSORLT00020003356.1">
    <property type="protein sequence ID" value="ENSORLP00020025857.1"/>
    <property type="gene ID" value="ENSORLG00020008055.1"/>
</dbReference>
<proteinExistence type="inferred from homology"/>
<feature type="region of interest" description="Disordered" evidence="7">
    <location>
        <begin position="241"/>
        <end position="281"/>
    </location>
</feature>
<reference evidence="10" key="4">
    <citation type="submission" date="2025-09" db="UniProtKB">
        <authorList>
            <consortium name="Ensembl"/>
        </authorList>
    </citation>
    <scope>IDENTIFICATION</scope>
    <source>
        <strain evidence="10">HNI</strain>
    </source>
</reference>
<evidence type="ECO:0000256" key="7">
    <source>
        <dbReference type="SAM" id="MobiDB-lite"/>
    </source>
</evidence>
<keyword evidence="4 8" id="KW-1133">Transmembrane helix</keyword>
<dbReference type="PROSITE" id="PS51225">
    <property type="entry name" value="MARVEL"/>
    <property type="match status" value="1"/>
</dbReference>
<keyword evidence="3 6" id="KW-0812">Transmembrane</keyword>
<reference evidence="10" key="3">
    <citation type="submission" date="2025-08" db="UniProtKB">
        <authorList>
            <consortium name="Ensembl"/>
        </authorList>
    </citation>
    <scope>IDENTIFICATION</scope>
    <source>
        <strain evidence="10">HNI</strain>
    </source>
</reference>
<feature type="transmembrane region" description="Helical" evidence="8">
    <location>
        <begin position="160"/>
        <end position="179"/>
    </location>
</feature>
<evidence type="ECO:0000313" key="10">
    <source>
        <dbReference type="Ensembl" id="ENSORLP00020025857.1"/>
    </source>
</evidence>
<evidence type="ECO:0000256" key="8">
    <source>
        <dbReference type="SAM" id="Phobius"/>
    </source>
</evidence>
<dbReference type="Proteomes" id="UP000265180">
    <property type="component" value="Chromosome 1"/>
</dbReference>
<evidence type="ECO:0000259" key="9">
    <source>
        <dbReference type="PROSITE" id="PS51225"/>
    </source>
</evidence>
<evidence type="ECO:0000256" key="1">
    <source>
        <dbReference type="ARBA" id="ARBA00004141"/>
    </source>
</evidence>
<dbReference type="GO" id="GO:0016020">
    <property type="term" value="C:membrane"/>
    <property type="evidence" value="ECO:0007669"/>
    <property type="project" value="UniProtKB-SubCell"/>
</dbReference>
<reference evidence="10 11" key="2">
    <citation type="submission" date="2017-04" db="EMBL/GenBank/DDBJ databases">
        <title>CpG methylation of centromeres and impact of large insertions on vertebrate speciation.</title>
        <authorList>
            <person name="Ichikawa K."/>
            <person name="Yoshimura J."/>
            <person name="Morishita S."/>
        </authorList>
    </citation>
    <scope>NUCLEOTIDE SEQUENCE</scope>
    <source>
        <strain evidence="10 11">HNI</strain>
    </source>
</reference>
<sequence>VRAIQQAHTVRRDKRGAFTWVPLATTLTASSKHRLPPSTLDLTTANFEVYLNAETGVESRASATETNPSLQADAGLVVRVAAVAERWIYLFLWFRVGAPRTRLSLKWKWGEEGHLSEWRLSREEEDNGGDAGIRSRESRRRSLRPCHLPPAATDHSPHSVLAFWSFMWFVGFCFLANQWQVSKEEDNPLREGGDAARAAITFSFFSIFTWAAQSFLAFQRYKLGADSALFSQEYTDPSLDAGGAPYTSFGGENMESPNGEGGQANSDGAFDGTGGYQRQDY</sequence>
<dbReference type="AlphaFoldDB" id="A0A3P9LYL1"/>
<name>A0A3P9LYL1_ORYLA</name>
<protein>
    <submittedName>
        <fullName evidence="10">Synaptogyrin 1</fullName>
    </submittedName>
</protein>
<dbReference type="InterPro" id="IPR008253">
    <property type="entry name" value="Marvel"/>
</dbReference>
<comment type="similarity">
    <text evidence="2">Belongs to the synaptogyrin family.</text>
</comment>
<feature type="transmembrane region" description="Helical" evidence="8">
    <location>
        <begin position="199"/>
        <end position="218"/>
    </location>
</feature>
<dbReference type="PANTHER" id="PTHR10838:SF7">
    <property type="entry name" value="SYNAPTOGYRIN-1"/>
    <property type="match status" value="1"/>
</dbReference>
<evidence type="ECO:0000256" key="3">
    <source>
        <dbReference type="ARBA" id="ARBA00022692"/>
    </source>
</evidence>
<reference key="1">
    <citation type="journal article" date="2007" name="Nature">
        <title>The medaka draft genome and insights into vertebrate genome evolution.</title>
        <authorList>
            <person name="Kasahara M."/>
            <person name="Naruse K."/>
            <person name="Sasaki S."/>
            <person name="Nakatani Y."/>
            <person name="Qu W."/>
            <person name="Ahsan B."/>
            <person name="Yamada T."/>
            <person name="Nagayasu Y."/>
            <person name="Doi K."/>
            <person name="Kasai Y."/>
            <person name="Jindo T."/>
            <person name="Kobayashi D."/>
            <person name="Shimada A."/>
            <person name="Toyoda A."/>
            <person name="Kuroki Y."/>
            <person name="Fujiyama A."/>
            <person name="Sasaki T."/>
            <person name="Shimizu A."/>
            <person name="Asakawa S."/>
            <person name="Shimizu N."/>
            <person name="Hashimoto S."/>
            <person name="Yang J."/>
            <person name="Lee Y."/>
            <person name="Matsushima K."/>
            <person name="Sugano S."/>
            <person name="Sakaizumi M."/>
            <person name="Narita T."/>
            <person name="Ohishi K."/>
            <person name="Haga S."/>
            <person name="Ohta F."/>
            <person name="Nomoto H."/>
            <person name="Nogata K."/>
            <person name="Morishita T."/>
            <person name="Endo T."/>
            <person name="Shin-I T."/>
            <person name="Takeda H."/>
            <person name="Morishita S."/>
            <person name="Kohara Y."/>
        </authorList>
    </citation>
    <scope>NUCLEOTIDE SEQUENCE [LARGE SCALE GENOMIC DNA]</scope>
    <source>
        <strain>Hd-rR</strain>
    </source>
</reference>